<dbReference type="Pfam" id="PF10702">
    <property type="entry name" value="DUF2507"/>
    <property type="match status" value="1"/>
</dbReference>
<dbReference type="SUPFAM" id="SSF111126">
    <property type="entry name" value="Ligand-binding domain in the NO signalling and Golgi transport"/>
    <property type="match status" value="1"/>
</dbReference>
<gene>
    <name evidence="1" type="ORF">CIB95_05980</name>
</gene>
<dbReference type="PANTHER" id="PTHR35090:SF1">
    <property type="entry name" value="SLR0144 PROTEIN"/>
    <property type="match status" value="1"/>
</dbReference>
<dbReference type="RefSeq" id="WP_094923182.1">
    <property type="nucleotide sequence ID" value="NZ_NPIA01000002.1"/>
</dbReference>
<organism evidence="1 2">
    <name type="scientific">Lottiidibacillus patelloidae</name>
    <dbReference type="NCBI Taxonomy" id="2670334"/>
    <lineage>
        <taxon>Bacteria</taxon>
        <taxon>Bacillati</taxon>
        <taxon>Bacillota</taxon>
        <taxon>Bacilli</taxon>
        <taxon>Bacillales</taxon>
        <taxon>Bacillaceae</taxon>
        <taxon>Lottiidibacillus</taxon>
    </lineage>
</organism>
<keyword evidence="2" id="KW-1185">Reference proteome</keyword>
<dbReference type="InterPro" id="IPR024096">
    <property type="entry name" value="NO_sig/Golgi_transp_ligand-bd"/>
</dbReference>
<dbReference type="Gene3D" id="3.30.1380.20">
    <property type="entry name" value="Trafficking protein particle complex subunit 3"/>
    <property type="match status" value="1"/>
</dbReference>
<proteinExistence type="predicted"/>
<sequence length="143" mass="16296">MGKILETNDIQVPTFGYELLRDEVIPEILGRDCAQIMYWTGRAMGRKYPCKTLEEIIAFFEKAGWGSLQLTKEKKEEMIFEVTSPIIASRLTSNKDALFGLEAGFLAESVQAIKKYATETHEKVNVKKGIVTFTARWDIKEEI</sequence>
<dbReference type="EMBL" id="NPIA01000002">
    <property type="protein sequence ID" value="OZM57902.1"/>
    <property type="molecule type" value="Genomic_DNA"/>
</dbReference>
<dbReference type="PANTHER" id="PTHR35090">
    <property type="entry name" value="DNA-DIRECTED RNA POLYMERASE SUBUNIT I"/>
    <property type="match status" value="1"/>
</dbReference>
<comment type="caution">
    <text evidence="1">The sequence shown here is derived from an EMBL/GenBank/DDBJ whole genome shotgun (WGS) entry which is preliminary data.</text>
</comment>
<dbReference type="Proteomes" id="UP000217083">
    <property type="component" value="Unassembled WGS sequence"/>
</dbReference>
<dbReference type="AlphaFoldDB" id="A0A263BWG2"/>
<dbReference type="InterPro" id="IPR019642">
    <property type="entry name" value="DUF2507"/>
</dbReference>
<reference evidence="1 2" key="2">
    <citation type="submission" date="2017-09" db="EMBL/GenBank/DDBJ databases">
        <title>Bacillus patelloidae sp. nov., isolated from the intestinal tract of a marine limpet.</title>
        <authorList>
            <person name="Liu R."/>
            <person name="Dong C."/>
            <person name="Shao Z."/>
        </authorList>
    </citation>
    <scope>NUCLEOTIDE SEQUENCE [LARGE SCALE GENOMIC DNA]</scope>
    <source>
        <strain evidence="1 2">SA5d-4</strain>
    </source>
</reference>
<name>A0A263BWG2_9BACI</name>
<evidence type="ECO:0008006" key="3">
    <source>
        <dbReference type="Google" id="ProtNLM"/>
    </source>
</evidence>
<accession>A0A263BWG2</accession>
<protein>
    <recommendedName>
        <fullName evidence="3">DUF2507 domain-containing protein</fullName>
    </recommendedName>
</protein>
<evidence type="ECO:0000313" key="2">
    <source>
        <dbReference type="Proteomes" id="UP000217083"/>
    </source>
</evidence>
<reference evidence="2" key="1">
    <citation type="submission" date="2017-08" db="EMBL/GenBank/DDBJ databases">
        <authorList>
            <person name="Huang Z."/>
        </authorList>
    </citation>
    <scope>NUCLEOTIDE SEQUENCE [LARGE SCALE GENOMIC DNA]</scope>
    <source>
        <strain evidence="2">SA5d-4</strain>
    </source>
</reference>
<evidence type="ECO:0000313" key="1">
    <source>
        <dbReference type="EMBL" id="OZM57902.1"/>
    </source>
</evidence>